<evidence type="ECO:0000256" key="5">
    <source>
        <dbReference type="ARBA" id="ARBA00022927"/>
    </source>
</evidence>
<sequence length="337" mass="36173">MAEPTFTVYIRLPVSRGKFADPPPIHWDAVKDDELWSIISGAAQTEIDSARFDVNVAFLLQQVAYLTDRHAAQLRAQVRKATAAAAVKTDPSASGHARTASALSIRRDSPLPHSGGPSTPITTSLLRPNISRNASNSTAVQSPRLASAQAQRRRLSSLPIESTTTAAAAPVARRGAEQSSSSADDDEDDDDDASDSDSDSDSLPAQSRIIRRPPHYKPSSHRDGAGDFGRRRPLTMTTTRNTDRRARVRTAAAASTVQQPGPRLDATRATKAPRRRSQRQNNNIHGDAPPLKLQTPSPPAPQRLAAIACLCKAEVTGLGRSRAAGHSGRFRLGGRRS</sequence>
<comment type="subcellular location">
    <subcellularLocation>
        <location evidence="1">Preautophagosomal structure</location>
    </subcellularLocation>
</comment>
<evidence type="ECO:0000256" key="4">
    <source>
        <dbReference type="ARBA" id="ARBA00022448"/>
    </source>
</evidence>
<dbReference type="Pfam" id="PF18388">
    <property type="entry name" value="ATG29_N"/>
    <property type="match status" value="1"/>
</dbReference>
<proteinExistence type="inferred from homology"/>
<comment type="similarity">
    <text evidence="2">Belongs to the ATG29 family.</text>
</comment>
<organism evidence="10">
    <name type="scientific">Verticillium alfalfae (strain VaMs.102 / ATCC MYA-4576 / FGSC 10136)</name>
    <name type="common">Verticillium wilt of alfalfa</name>
    <name type="synonym">Verticillium albo-atrum</name>
    <dbReference type="NCBI Taxonomy" id="526221"/>
    <lineage>
        <taxon>Eukaryota</taxon>
        <taxon>Fungi</taxon>
        <taxon>Dikarya</taxon>
        <taxon>Ascomycota</taxon>
        <taxon>Pezizomycotina</taxon>
        <taxon>Sordariomycetes</taxon>
        <taxon>Hypocreomycetidae</taxon>
        <taxon>Glomerellales</taxon>
        <taxon>Plectosphaerellaceae</taxon>
        <taxon>Verticillium</taxon>
    </lineage>
</organism>
<name>C9S9L1_VERA1</name>
<reference evidence="10" key="1">
    <citation type="journal article" date="2011" name="PLoS Pathog.">
        <title>Comparative genomics yields insights into niche adaptation of plant vascular wilt pathogens.</title>
        <authorList>
            <person name="Klosterman S.J."/>
            <person name="Subbarao K.V."/>
            <person name="Kang S."/>
            <person name="Veronese P."/>
            <person name="Gold S.E."/>
            <person name="Thomma B.P.H.J."/>
            <person name="Chen Z."/>
            <person name="Henrissat B."/>
            <person name="Lee Y.-H."/>
            <person name="Park J."/>
            <person name="Garcia-Pedrajas M.D."/>
            <person name="Barbara D.J."/>
            <person name="Anchieta A."/>
            <person name="de Jonge R."/>
            <person name="Santhanam P."/>
            <person name="Maruthachalam K."/>
            <person name="Atallah Z."/>
            <person name="Amyotte S.G."/>
            <person name="Paz Z."/>
            <person name="Inderbitzin P."/>
            <person name="Hayes R.J."/>
            <person name="Heiman D.I."/>
            <person name="Young S."/>
            <person name="Zeng Q."/>
            <person name="Engels R."/>
            <person name="Galagan J."/>
            <person name="Cuomo C.A."/>
            <person name="Dobinson K.F."/>
            <person name="Ma L.-J."/>
        </authorList>
    </citation>
    <scope>NUCLEOTIDE SEQUENCE [LARGE SCALE GENOMIC DNA]</scope>
    <source>
        <strain evidence="10">VaMs.102 / ATCC MYA-4576 / FGSC 10136</strain>
    </source>
</reference>
<dbReference type="EMBL" id="DS985215">
    <property type="protein sequence ID" value="EEY16074.1"/>
    <property type="molecule type" value="Genomic_DNA"/>
</dbReference>
<dbReference type="Gene3D" id="1.10.10.2570">
    <property type="match status" value="1"/>
</dbReference>
<feature type="compositionally biased region" description="Low complexity" evidence="7">
    <location>
        <begin position="141"/>
        <end position="150"/>
    </location>
</feature>
<evidence type="ECO:0000313" key="10">
    <source>
        <dbReference type="Proteomes" id="UP000008698"/>
    </source>
</evidence>
<keyword evidence="6" id="KW-0072">Autophagy</keyword>
<feature type="compositionally biased region" description="Acidic residues" evidence="7">
    <location>
        <begin position="183"/>
        <end position="200"/>
    </location>
</feature>
<accession>C9S9L1</accession>
<dbReference type="KEGG" id="val:VDBG_02183"/>
<dbReference type="eggNOG" id="ENOG502S3V4">
    <property type="taxonomic scope" value="Eukaryota"/>
</dbReference>
<evidence type="ECO:0000256" key="2">
    <source>
        <dbReference type="ARBA" id="ARBA00010082"/>
    </source>
</evidence>
<dbReference type="GO" id="GO:0015031">
    <property type="term" value="P:protein transport"/>
    <property type="evidence" value="ECO:0007669"/>
    <property type="project" value="UniProtKB-KW"/>
</dbReference>
<dbReference type="InterPro" id="IPR039362">
    <property type="entry name" value="ATG29_sf"/>
</dbReference>
<evidence type="ECO:0000256" key="6">
    <source>
        <dbReference type="ARBA" id="ARBA00023006"/>
    </source>
</evidence>
<evidence type="ECO:0000256" key="7">
    <source>
        <dbReference type="SAM" id="MobiDB-lite"/>
    </source>
</evidence>
<dbReference type="OrthoDB" id="21072at2759"/>
<feature type="compositionally biased region" description="Polar residues" evidence="7">
    <location>
        <begin position="116"/>
        <end position="140"/>
    </location>
</feature>
<dbReference type="RefSeq" id="XP_003007995.1">
    <property type="nucleotide sequence ID" value="XM_003007949.1"/>
</dbReference>
<keyword evidence="10" id="KW-1185">Reference proteome</keyword>
<keyword evidence="4" id="KW-0813">Transport</keyword>
<dbReference type="STRING" id="526221.C9S9L1"/>
<dbReference type="Proteomes" id="UP000008698">
    <property type="component" value="Unassembled WGS sequence"/>
</dbReference>
<evidence type="ECO:0000259" key="8">
    <source>
        <dbReference type="Pfam" id="PF18388"/>
    </source>
</evidence>
<dbReference type="GO" id="GO:0000045">
    <property type="term" value="P:autophagosome assembly"/>
    <property type="evidence" value="ECO:0007669"/>
    <property type="project" value="InterPro"/>
</dbReference>
<dbReference type="OMA" id="YERHFEH"/>
<protein>
    <recommendedName>
        <fullName evidence="3">Autophagy-related protein 29</fullName>
    </recommendedName>
</protein>
<feature type="compositionally biased region" description="Basic residues" evidence="7">
    <location>
        <begin position="209"/>
        <end position="219"/>
    </location>
</feature>
<dbReference type="GO" id="GO:0000407">
    <property type="term" value="C:phagophore assembly site"/>
    <property type="evidence" value="ECO:0007669"/>
    <property type="project" value="UniProtKB-SubCell"/>
</dbReference>
<evidence type="ECO:0000256" key="1">
    <source>
        <dbReference type="ARBA" id="ARBA00004329"/>
    </source>
</evidence>
<evidence type="ECO:0000313" key="9">
    <source>
        <dbReference type="EMBL" id="EEY16074.1"/>
    </source>
</evidence>
<dbReference type="AlphaFoldDB" id="C9S9L1"/>
<dbReference type="InterPro" id="IPR040666">
    <property type="entry name" value="Atg29_N"/>
</dbReference>
<dbReference type="PANTHER" id="PTHR40012">
    <property type="entry name" value="AUTOPHAGY-RELATED PROTEIN 29"/>
    <property type="match status" value="1"/>
</dbReference>
<gene>
    <name evidence="9" type="ORF">VDBG_02183</name>
</gene>
<dbReference type="InterPro" id="IPR039113">
    <property type="entry name" value="ATG29"/>
</dbReference>
<evidence type="ECO:0000256" key="3">
    <source>
        <dbReference type="ARBA" id="ARBA00013784"/>
    </source>
</evidence>
<dbReference type="HOGENOM" id="CLU_824389_0_0_1"/>
<feature type="domain" description="Atg29 N-terminal" evidence="8">
    <location>
        <begin position="6"/>
        <end position="50"/>
    </location>
</feature>
<dbReference type="PANTHER" id="PTHR40012:SF1">
    <property type="entry name" value="AUTOPHAGY-RELATED PROTEIN 29"/>
    <property type="match status" value="1"/>
</dbReference>
<keyword evidence="5" id="KW-0653">Protein transport</keyword>
<feature type="compositionally biased region" description="Basic and acidic residues" evidence="7">
    <location>
        <begin position="220"/>
        <end position="230"/>
    </location>
</feature>
<feature type="region of interest" description="Disordered" evidence="7">
    <location>
        <begin position="85"/>
        <end position="300"/>
    </location>
</feature>
<dbReference type="GeneID" id="9536032"/>